<dbReference type="RefSeq" id="WP_160145928.1">
    <property type="nucleotide sequence ID" value="NZ_BIFQ01000001.1"/>
</dbReference>
<accession>A0A401ZGY9</accession>
<dbReference type="Gene3D" id="3.40.190.10">
    <property type="entry name" value="Periplasmic binding protein-like II"/>
    <property type="match status" value="2"/>
</dbReference>
<feature type="chain" id="PRO_5019370445" evidence="1">
    <location>
        <begin position="29"/>
        <end position="439"/>
    </location>
</feature>
<evidence type="ECO:0000313" key="3">
    <source>
        <dbReference type="Proteomes" id="UP000287224"/>
    </source>
</evidence>
<dbReference type="SUPFAM" id="SSF53850">
    <property type="entry name" value="Periplasmic binding protein-like II"/>
    <property type="match status" value="1"/>
</dbReference>
<dbReference type="InterPro" id="IPR050490">
    <property type="entry name" value="Bact_solute-bd_prot1"/>
</dbReference>
<evidence type="ECO:0000256" key="1">
    <source>
        <dbReference type="SAM" id="SignalP"/>
    </source>
</evidence>
<keyword evidence="1" id="KW-0732">Signal</keyword>
<dbReference type="Proteomes" id="UP000287224">
    <property type="component" value="Unassembled WGS sequence"/>
</dbReference>
<dbReference type="InterPro" id="IPR006059">
    <property type="entry name" value="SBP"/>
</dbReference>
<dbReference type="AlphaFoldDB" id="A0A401ZGY9"/>
<organism evidence="2 3">
    <name type="scientific">Dictyobacter aurantiacus</name>
    <dbReference type="NCBI Taxonomy" id="1936993"/>
    <lineage>
        <taxon>Bacteria</taxon>
        <taxon>Bacillati</taxon>
        <taxon>Chloroflexota</taxon>
        <taxon>Ktedonobacteria</taxon>
        <taxon>Ktedonobacterales</taxon>
        <taxon>Dictyobacteraceae</taxon>
        <taxon>Dictyobacter</taxon>
    </lineage>
</organism>
<proteinExistence type="predicted"/>
<comment type="caution">
    <text evidence="2">The sequence shown here is derived from an EMBL/GenBank/DDBJ whole genome shotgun (WGS) entry which is preliminary data.</text>
</comment>
<feature type="signal peptide" evidence="1">
    <location>
        <begin position="1"/>
        <end position="28"/>
    </location>
</feature>
<dbReference type="PANTHER" id="PTHR43649:SF11">
    <property type="entry name" value="ABC TRANSPORTER SUBSTRATE-BINDING PROTEIN YESO-RELATED"/>
    <property type="match status" value="1"/>
</dbReference>
<keyword evidence="3" id="KW-1185">Reference proteome</keyword>
<dbReference type="EMBL" id="BIFQ01000001">
    <property type="protein sequence ID" value="GCE06112.1"/>
    <property type="molecule type" value="Genomic_DNA"/>
</dbReference>
<dbReference type="PANTHER" id="PTHR43649">
    <property type="entry name" value="ARABINOSE-BINDING PROTEIN-RELATED"/>
    <property type="match status" value="1"/>
</dbReference>
<dbReference type="Pfam" id="PF13416">
    <property type="entry name" value="SBP_bac_8"/>
    <property type="match status" value="1"/>
</dbReference>
<dbReference type="OrthoDB" id="9764112at2"/>
<protein>
    <submittedName>
        <fullName evidence="2">Sugar ABC transporter substrate-binding protein</fullName>
    </submittedName>
</protein>
<gene>
    <name evidence="2" type="ORF">KDAU_34410</name>
</gene>
<name>A0A401ZGY9_9CHLR</name>
<reference evidence="3" key="1">
    <citation type="submission" date="2018-12" db="EMBL/GenBank/DDBJ databases">
        <title>Tengunoibacter tsumagoiensis gen. nov., sp. nov., Dictyobacter kobayashii sp. nov., D. alpinus sp. nov., and D. joshuensis sp. nov. and description of Dictyobacteraceae fam. nov. within the order Ktedonobacterales isolated from Tengu-no-mugimeshi.</title>
        <authorList>
            <person name="Wang C.M."/>
            <person name="Zheng Y."/>
            <person name="Sakai Y."/>
            <person name="Toyoda A."/>
            <person name="Minakuchi Y."/>
            <person name="Abe K."/>
            <person name="Yokota A."/>
            <person name="Yabe S."/>
        </authorList>
    </citation>
    <scope>NUCLEOTIDE SEQUENCE [LARGE SCALE GENOMIC DNA]</scope>
    <source>
        <strain evidence="3">S-27</strain>
    </source>
</reference>
<evidence type="ECO:0000313" key="2">
    <source>
        <dbReference type="EMBL" id="GCE06112.1"/>
    </source>
</evidence>
<sequence>MSRISYTRRQFCRYGLSSVAGLTLLDLAACGSSSSTSSGGSQTLQLSFWGDASRNKLTRNAITLYQQAHSGTTIHSWFADFNSYFNKLNTQIAGGSVPDLIQMDMAYLSQYVNQKILLDLGPLISNKTIDLSDFDQGMLKNSEDKGVVYGISLGGNYECMLYDTQVVKDAGLSAPPSSWTWDDYAQYVGKISKALSSKQIYGSPDSSGAIDIFEIWVRQQGHELYTSDGGVAFTLDDVTSWFTYWSQLRKAGACAPAQLQASVTGSGPAATLLTQGKVAFAIAHSNQFHGFQVLSQHPYALQMVPNGPKPGLYLKPSMLMSVAAKSKYTKEAADFINFLITQPKGVKAIGLDRGIPGSARARAALQPTLKAEDKAVLAYASQVASSGQTSSKTVLDPPNAGKLQTLLMNVAQAIGFGKQSVADGAKAFYDGSQKALTRS</sequence>